<name>A0A2S8R6N6_9FIRM</name>
<dbReference type="OrthoDB" id="2085438at2"/>
<organism evidence="1 2">
    <name type="scientific">Acetivibrio saccincola</name>
    <dbReference type="NCBI Taxonomy" id="1677857"/>
    <lineage>
        <taxon>Bacteria</taxon>
        <taxon>Bacillati</taxon>
        <taxon>Bacillota</taxon>
        <taxon>Clostridia</taxon>
        <taxon>Eubacteriales</taxon>
        <taxon>Oscillospiraceae</taxon>
        <taxon>Acetivibrio</taxon>
    </lineage>
</organism>
<gene>
    <name evidence="1" type="ORF">B9R14_00835</name>
</gene>
<dbReference type="AlphaFoldDB" id="A0A2S8R6N6"/>
<accession>A0A2S8R6N6</accession>
<reference evidence="1 2" key="1">
    <citation type="journal article" date="2018" name="Syst. Appl. Microbiol.">
        <title>Characterization and high-quality draft genome sequence of Herbivorax saccincola A7, an anaerobic, alkaliphilic, thermophilic, cellulolytic, and xylanolytic bacterium.</title>
        <authorList>
            <person name="Aikawa S."/>
            <person name="Baramee S."/>
            <person name="Sermsathanaswadi J."/>
            <person name="Thianheng P."/>
            <person name="Tachaapaikoon C."/>
            <person name="Shikata A."/>
            <person name="Waeonukul R."/>
            <person name="Pason P."/>
            <person name="Ratanakhanokchai K."/>
            <person name="Kosugi A."/>
        </authorList>
    </citation>
    <scope>NUCLEOTIDE SEQUENCE [LARGE SCALE GENOMIC DNA]</scope>
    <source>
        <strain evidence="1 2">A7</strain>
    </source>
</reference>
<sequence length="60" mass="6826">MTGKITLPLTLDKADIEILRILNKHCYLVVEFKFVSEDMILLDVSAFTNVADVTKREGEQ</sequence>
<protein>
    <submittedName>
        <fullName evidence="1">Uncharacterized protein</fullName>
    </submittedName>
</protein>
<comment type="caution">
    <text evidence="1">The sequence shown here is derived from an EMBL/GenBank/DDBJ whole genome shotgun (WGS) entry which is preliminary data.</text>
</comment>
<dbReference type="RefSeq" id="WP_105367388.1">
    <property type="nucleotide sequence ID" value="NZ_NEMB01000003.1"/>
</dbReference>
<dbReference type="Proteomes" id="UP000239720">
    <property type="component" value="Unassembled WGS sequence"/>
</dbReference>
<dbReference type="EMBL" id="NEMB01000003">
    <property type="protein sequence ID" value="PQQ65458.1"/>
    <property type="molecule type" value="Genomic_DNA"/>
</dbReference>
<evidence type="ECO:0000313" key="1">
    <source>
        <dbReference type="EMBL" id="PQQ65458.1"/>
    </source>
</evidence>
<proteinExistence type="predicted"/>
<evidence type="ECO:0000313" key="2">
    <source>
        <dbReference type="Proteomes" id="UP000239720"/>
    </source>
</evidence>